<feature type="domain" description="Protein kinase" evidence="1">
    <location>
        <begin position="576"/>
        <end position="845"/>
    </location>
</feature>
<name>A0A8H7CPN8_9AGAR</name>
<dbReference type="GO" id="GO:0005524">
    <property type="term" value="F:ATP binding"/>
    <property type="evidence" value="ECO:0007669"/>
    <property type="project" value="InterPro"/>
</dbReference>
<dbReference type="PROSITE" id="PS00108">
    <property type="entry name" value="PROTEIN_KINASE_ST"/>
    <property type="match status" value="1"/>
</dbReference>
<gene>
    <name evidence="2" type="ORF">MVEN_01575100</name>
</gene>
<accession>A0A8H7CPN8</accession>
<proteinExistence type="predicted"/>
<dbReference type="Gene3D" id="1.10.510.10">
    <property type="entry name" value="Transferase(Phosphotransferase) domain 1"/>
    <property type="match status" value="1"/>
</dbReference>
<keyword evidence="2" id="KW-0808">Transferase</keyword>
<organism evidence="2 3">
    <name type="scientific">Mycena venus</name>
    <dbReference type="NCBI Taxonomy" id="2733690"/>
    <lineage>
        <taxon>Eukaryota</taxon>
        <taxon>Fungi</taxon>
        <taxon>Dikarya</taxon>
        <taxon>Basidiomycota</taxon>
        <taxon>Agaricomycotina</taxon>
        <taxon>Agaricomycetes</taxon>
        <taxon>Agaricomycetidae</taxon>
        <taxon>Agaricales</taxon>
        <taxon>Marasmiineae</taxon>
        <taxon>Mycenaceae</taxon>
        <taxon>Mycena</taxon>
    </lineage>
</organism>
<evidence type="ECO:0000313" key="3">
    <source>
        <dbReference type="Proteomes" id="UP000620124"/>
    </source>
</evidence>
<reference evidence="2" key="1">
    <citation type="submission" date="2020-05" db="EMBL/GenBank/DDBJ databases">
        <title>Mycena genomes resolve the evolution of fungal bioluminescence.</title>
        <authorList>
            <person name="Tsai I.J."/>
        </authorList>
    </citation>
    <scope>NUCLEOTIDE SEQUENCE</scope>
    <source>
        <strain evidence="2">CCC161011</strain>
    </source>
</reference>
<keyword evidence="2" id="KW-0418">Kinase</keyword>
<dbReference type="InterPro" id="IPR051681">
    <property type="entry name" value="Ser/Thr_Kinases-Pseudokinases"/>
</dbReference>
<dbReference type="InterPro" id="IPR008271">
    <property type="entry name" value="Ser/Thr_kinase_AS"/>
</dbReference>
<evidence type="ECO:0000313" key="2">
    <source>
        <dbReference type="EMBL" id="KAF7345564.1"/>
    </source>
</evidence>
<dbReference type="GO" id="GO:0004674">
    <property type="term" value="F:protein serine/threonine kinase activity"/>
    <property type="evidence" value="ECO:0007669"/>
    <property type="project" value="TreeGrafter"/>
</dbReference>
<dbReference type="InterPro" id="IPR000719">
    <property type="entry name" value="Prot_kinase_dom"/>
</dbReference>
<dbReference type="PROSITE" id="PS50011">
    <property type="entry name" value="PROTEIN_KINASE_DOM"/>
    <property type="match status" value="1"/>
</dbReference>
<keyword evidence="3" id="KW-1185">Reference proteome</keyword>
<dbReference type="Proteomes" id="UP000620124">
    <property type="component" value="Unassembled WGS sequence"/>
</dbReference>
<protein>
    <submittedName>
        <fullName evidence="2">Protein kinase domain-containing protein</fullName>
    </submittedName>
</protein>
<dbReference type="Pfam" id="PF07714">
    <property type="entry name" value="PK_Tyr_Ser-Thr"/>
    <property type="match status" value="1"/>
</dbReference>
<dbReference type="InterPro" id="IPR011009">
    <property type="entry name" value="Kinase-like_dom_sf"/>
</dbReference>
<dbReference type="InterPro" id="IPR001245">
    <property type="entry name" value="Ser-Thr/Tyr_kinase_cat_dom"/>
</dbReference>
<comment type="caution">
    <text evidence="2">The sequence shown here is derived from an EMBL/GenBank/DDBJ whole genome shotgun (WGS) entry which is preliminary data.</text>
</comment>
<dbReference type="EMBL" id="JACAZI010000013">
    <property type="protein sequence ID" value="KAF7345564.1"/>
    <property type="molecule type" value="Genomic_DNA"/>
</dbReference>
<dbReference type="PANTHER" id="PTHR44329">
    <property type="entry name" value="SERINE/THREONINE-PROTEIN KINASE TNNI3K-RELATED"/>
    <property type="match status" value="1"/>
</dbReference>
<evidence type="ECO:0000259" key="1">
    <source>
        <dbReference type="PROSITE" id="PS50011"/>
    </source>
</evidence>
<dbReference type="OrthoDB" id="2995351at2759"/>
<dbReference type="SMART" id="SM00220">
    <property type="entry name" value="S_TKc"/>
    <property type="match status" value="1"/>
</dbReference>
<dbReference type="AlphaFoldDB" id="A0A8H7CPN8"/>
<dbReference type="SUPFAM" id="SSF56112">
    <property type="entry name" value="Protein kinase-like (PK-like)"/>
    <property type="match status" value="1"/>
</dbReference>
<sequence length="952" mass="108030">MRLFPDRHLRHRRISTTSISSTECGLPGTFGGKGKGWPHSGPPWSALCGADRNDDLWFWEDEDEKFIKEFAEALPMDSFPDMPVADRHQACQALGEHLSRTTVAASPLAHLTPQSRFRFIAWLVVAGPLRKNRSRTLLDGVATIDLLIKDWAELVTIRGDAKTCDVCPVSHLLPIWSNTMLEVYLPEDLQAIPWYHECNCLESELAGSVCSEQRRVSETPLANDSPVLRVLYELVVPAWPLLHWVTFCTVVKDQTDLLSEFLGVLRGLDQELFAWDADDDSELHLVLAKNNHRLELYPQEWNGYMAKIPLKTWLQINNMTLTFLRPRRGPDDMKIRLAAVFAGYAPTLIDFQRILAPFDISFDYFPFAAMVGAVDFNCWERSNLADFDSEEFWTSENLNDWLSACRETLCRRVWHTTSGISLLERVHIMYSANTALPNQNCAMYAYSCRPHRTLYEFWKFWNRGSLEILDMLKTSIQEKDSAANHRLSADLHEHLNQDIHAVVARLVLSLRHPELYKQFLASRGPDAQRVLDLLQDEQLLDLDSFSIIKPLIFKALLRLSRASGLHPRCFILPQLQKVGHQVAAGGFGDIWKGSVGGQHVSVKIMRIFVDSDIEAVLKEFGREAIIWRQLCHPNLLPFFGLYYLENRLCLLSPWMENGNIMKFLANTNPSNENRLSLILDVALGLQYLHENKIVHGDLKGLNILVTPSGRACISDFGLCSIANAMTQQFTHSTVSVVQGGTARYQAPELFEEENPSVNHFGSDIYAFACVCYEILSGKVPFYELANDMAVMMKVLRGHRPSRPSSCSGTWALDNIWELLQNCWDGKAEMRPTIPQIIEQLVGPAIGVKTTLSKTDWDEKFTSKFRRSLKPLLPSVNQIERIAEACLECFPDRQILDPNEKYQPEVSSIDFRSLLENSPSFTDLPETGPFKRRGTPDPAVGYLAPGGQVLRLW</sequence>